<reference evidence="2 3" key="1">
    <citation type="journal article" date="2012" name="Science">
        <title>The Paleozoic origin of enzymatic lignin decomposition reconstructed from 31 fungal genomes.</title>
        <authorList>
            <person name="Floudas D."/>
            <person name="Binder M."/>
            <person name="Riley R."/>
            <person name="Barry K."/>
            <person name="Blanchette R.A."/>
            <person name="Henrissat B."/>
            <person name="Martinez A.T."/>
            <person name="Otillar R."/>
            <person name="Spatafora J.W."/>
            <person name="Yadav J.S."/>
            <person name="Aerts A."/>
            <person name="Benoit I."/>
            <person name="Boyd A."/>
            <person name="Carlson A."/>
            <person name="Copeland A."/>
            <person name="Coutinho P.M."/>
            <person name="de Vries R.P."/>
            <person name="Ferreira P."/>
            <person name="Findley K."/>
            <person name="Foster B."/>
            <person name="Gaskell J."/>
            <person name="Glotzer D."/>
            <person name="Gorecki P."/>
            <person name="Heitman J."/>
            <person name="Hesse C."/>
            <person name="Hori C."/>
            <person name="Igarashi K."/>
            <person name="Jurgens J.A."/>
            <person name="Kallen N."/>
            <person name="Kersten P."/>
            <person name="Kohler A."/>
            <person name="Kuees U."/>
            <person name="Kumar T.K.A."/>
            <person name="Kuo A."/>
            <person name="LaButti K."/>
            <person name="Larrondo L.F."/>
            <person name="Lindquist E."/>
            <person name="Ling A."/>
            <person name="Lombard V."/>
            <person name="Lucas S."/>
            <person name="Lundell T."/>
            <person name="Martin R."/>
            <person name="McLaughlin D.J."/>
            <person name="Morgenstern I."/>
            <person name="Morin E."/>
            <person name="Murat C."/>
            <person name="Nagy L.G."/>
            <person name="Nolan M."/>
            <person name="Ohm R.A."/>
            <person name="Patyshakuliyeva A."/>
            <person name="Rokas A."/>
            <person name="Ruiz-Duenas F.J."/>
            <person name="Sabat G."/>
            <person name="Salamov A."/>
            <person name="Samejima M."/>
            <person name="Schmutz J."/>
            <person name="Slot J.C."/>
            <person name="St John F."/>
            <person name="Stenlid J."/>
            <person name="Sun H."/>
            <person name="Sun S."/>
            <person name="Syed K."/>
            <person name="Tsang A."/>
            <person name="Wiebenga A."/>
            <person name="Young D."/>
            <person name="Pisabarro A."/>
            <person name="Eastwood D.C."/>
            <person name="Martin F."/>
            <person name="Cullen D."/>
            <person name="Grigoriev I.V."/>
            <person name="Hibbett D.S."/>
        </authorList>
    </citation>
    <scope>NUCLEOTIDE SEQUENCE</scope>
    <source>
        <strain evidence="3">FP-58527</strain>
    </source>
</reference>
<keyword evidence="3" id="KW-1185">Reference proteome</keyword>
<protein>
    <submittedName>
        <fullName evidence="2">Uncharacterized protein</fullName>
    </submittedName>
</protein>
<dbReference type="EMBL" id="KE504123">
    <property type="protein sequence ID" value="EPT05551.1"/>
    <property type="molecule type" value="Genomic_DNA"/>
</dbReference>
<evidence type="ECO:0000313" key="3">
    <source>
        <dbReference type="Proteomes" id="UP000015241"/>
    </source>
</evidence>
<proteinExistence type="predicted"/>
<evidence type="ECO:0000313" key="2">
    <source>
        <dbReference type="EMBL" id="EPT05551.1"/>
    </source>
</evidence>
<dbReference type="AlphaFoldDB" id="S8FWQ0"/>
<dbReference type="Proteomes" id="UP000015241">
    <property type="component" value="Unassembled WGS sequence"/>
</dbReference>
<dbReference type="InParanoid" id="S8FWQ0"/>
<evidence type="ECO:0000256" key="1">
    <source>
        <dbReference type="SAM" id="MobiDB-lite"/>
    </source>
</evidence>
<dbReference type="HOGENOM" id="CLU_3050324_0_0_1"/>
<sequence>MHADPAPRSNPLAHDADSDSLFGSPPPSPRGRGRSPSPLALPGVAGSAQNRRRR</sequence>
<organism evidence="2 3">
    <name type="scientific">Fomitopsis schrenkii</name>
    <name type="common">Brown rot fungus</name>
    <dbReference type="NCBI Taxonomy" id="2126942"/>
    <lineage>
        <taxon>Eukaryota</taxon>
        <taxon>Fungi</taxon>
        <taxon>Dikarya</taxon>
        <taxon>Basidiomycota</taxon>
        <taxon>Agaricomycotina</taxon>
        <taxon>Agaricomycetes</taxon>
        <taxon>Polyporales</taxon>
        <taxon>Fomitopsis</taxon>
    </lineage>
</organism>
<gene>
    <name evidence="2" type="ORF">FOMPIDRAFT_1021360</name>
</gene>
<feature type="region of interest" description="Disordered" evidence="1">
    <location>
        <begin position="1"/>
        <end position="54"/>
    </location>
</feature>
<accession>S8FWQ0</accession>
<name>S8FWQ0_FOMSC</name>